<comment type="cofactor">
    <cofactor evidence="7 10">
        <name>Mg(2+)</name>
        <dbReference type="ChEBI" id="CHEBI:18420"/>
    </cofactor>
    <text evidence="7 10">Binds 1 Mg(2+) ion per subunit.</text>
</comment>
<keyword evidence="7 11" id="KW-0411">Iron-sulfur</keyword>
<keyword evidence="7" id="KW-0004">4Fe-4S</keyword>
<feature type="binding site" evidence="7 11">
    <location>
        <position position="534"/>
    </location>
    <ligand>
        <name>[4Fe-4S] cluster</name>
        <dbReference type="ChEBI" id="CHEBI:49883"/>
    </ligand>
</feature>
<evidence type="ECO:0000313" key="15">
    <source>
        <dbReference type="Proteomes" id="UP000481852"/>
    </source>
</evidence>
<dbReference type="CDD" id="cd06223">
    <property type="entry name" value="PRTases_typeI"/>
    <property type="match status" value="1"/>
</dbReference>
<dbReference type="GO" id="GO:0051539">
    <property type="term" value="F:4 iron, 4 sulfur cluster binding"/>
    <property type="evidence" value="ECO:0007669"/>
    <property type="project" value="UniProtKB-KW"/>
</dbReference>
<dbReference type="GO" id="GO:0004044">
    <property type="term" value="F:amidophosphoribosyltransferase activity"/>
    <property type="evidence" value="ECO:0007669"/>
    <property type="project" value="UniProtKB-UniRule"/>
</dbReference>
<dbReference type="GO" id="GO:0000287">
    <property type="term" value="F:magnesium ion binding"/>
    <property type="evidence" value="ECO:0007669"/>
    <property type="project" value="UniProtKB-UniRule"/>
</dbReference>
<dbReference type="InterPro" id="IPR000836">
    <property type="entry name" value="PRTase_dom"/>
</dbReference>
<keyword evidence="7 10" id="KW-0479">Metal-binding</keyword>
<dbReference type="NCBIfam" id="TIGR01134">
    <property type="entry name" value="purF"/>
    <property type="match status" value="1"/>
</dbReference>
<evidence type="ECO:0000256" key="8">
    <source>
        <dbReference type="PIRNR" id="PIRNR000485"/>
    </source>
</evidence>
<evidence type="ECO:0000256" key="11">
    <source>
        <dbReference type="PIRSR" id="PIRSR000485-3"/>
    </source>
</evidence>
<dbReference type="PANTHER" id="PTHR11907">
    <property type="entry name" value="AMIDOPHOSPHORIBOSYLTRANSFERASE"/>
    <property type="match status" value="1"/>
</dbReference>
<protein>
    <recommendedName>
        <fullName evidence="7">Amidophosphoribosyltransferase</fullName>
        <shortName evidence="7">ATase</shortName>
        <ecNumber evidence="7">2.4.2.14</ecNumber>
    </recommendedName>
    <alternativeName>
        <fullName evidence="7">Glutamine phosphoribosylpyrophosphate amidotransferase</fullName>
        <shortName evidence="7">GPATase</shortName>
    </alternativeName>
</protein>
<dbReference type="EC" id="2.4.2.14" evidence="7"/>
<dbReference type="SUPFAM" id="SSF56235">
    <property type="entry name" value="N-terminal nucleophile aminohydrolases (Ntn hydrolases)"/>
    <property type="match status" value="1"/>
</dbReference>
<feature type="binding site" evidence="7 10">
    <location>
        <position position="445"/>
    </location>
    <ligand>
        <name>Mg(2+)</name>
        <dbReference type="ChEBI" id="CHEBI:18420"/>
    </ligand>
</feature>
<evidence type="ECO:0000256" key="1">
    <source>
        <dbReference type="ARBA" id="ARBA00005209"/>
    </source>
</evidence>
<feature type="region of interest" description="Disordered" evidence="12">
    <location>
        <begin position="1"/>
        <end position="22"/>
    </location>
</feature>
<dbReference type="InterPro" id="IPR035584">
    <property type="entry name" value="PurF_N"/>
</dbReference>
<dbReference type="Gene3D" id="3.60.20.10">
    <property type="entry name" value="Glutamine Phosphoribosylpyrophosphate, subunit 1, domain 1"/>
    <property type="match status" value="1"/>
</dbReference>
<comment type="pathway">
    <text evidence="1 7 8">Purine metabolism; IMP biosynthesis via de novo pathway; N(1)-(5-phospho-D-ribosyl)glycinamide from 5-phospho-alpha-D-ribose 1-diphosphate: step 1/2.</text>
</comment>
<evidence type="ECO:0000256" key="3">
    <source>
        <dbReference type="ARBA" id="ARBA00022676"/>
    </source>
</evidence>
<dbReference type="InterPro" id="IPR029057">
    <property type="entry name" value="PRTase-like"/>
</dbReference>
<keyword evidence="6 7" id="KW-0315">Glutamine amidotransferase</keyword>
<comment type="cofactor">
    <cofactor evidence="7 11">
        <name>[4Fe-4S] cluster</name>
        <dbReference type="ChEBI" id="CHEBI:49883"/>
    </cofactor>
    <text evidence="7 11">Binds 1 [4Fe-4S] cluster per subunit.</text>
</comment>
<keyword evidence="5 7" id="KW-0658">Purine biosynthesis</keyword>
<evidence type="ECO:0000256" key="2">
    <source>
        <dbReference type="ARBA" id="ARBA00010138"/>
    </source>
</evidence>
<dbReference type="PIRSF" id="PIRSF000485">
    <property type="entry name" value="Amd_phspho_trans"/>
    <property type="match status" value="1"/>
</dbReference>
<dbReference type="InterPro" id="IPR005854">
    <property type="entry name" value="PurF"/>
</dbReference>
<feature type="active site" description="Nucleophile" evidence="7 9">
    <location>
        <position position="90"/>
    </location>
</feature>
<evidence type="ECO:0000256" key="12">
    <source>
        <dbReference type="SAM" id="MobiDB-lite"/>
    </source>
</evidence>
<dbReference type="EMBL" id="VULZ01000001">
    <property type="protein sequence ID" value="MSS13499.1"/>
    <property type="molecule type" value="Genomic_DNA"/>
</dbReference>
<evidence type="ECO:0000256" key="5">
    <source>
        <dbReference type="ARBA" id="ARBA00022755"/>
    </source>
</evidence>
<name>A0A6L5WZH8_9FIRM</name>
<dbReference type="Gene3D" id="3.40.50.2020">
    <property type="match status" value="1"/>
</dbReference>
<comment type="function">
    <text evidence="7">Catalyzes the formation of phosphoribosylamine from phosphoribosylpyrophosphate (PRPP) and glutamine.</text>
</comment>
<feature type="compositionally biased region" description="Basic residues" evidence="12">
    <location>
        <begin position="13"/>
        <end position="22"/>
    </location>
</feature>
<evidence type="ECO:0000256" key="6">
    <source>
        <dbReference type="ARBA" id="ARBA00022962"/>
    </source>
</evidence>
<dbReference type="SUPFAM" id="SSF53271">
    <property type="entry name" value="PRTase-like"/>
    <property type="match status" value="1"/>
</dbReference>
<dbReference type="GO" id="GO:0009113">
    <property type="term" value="P:purine nucleobase biosynthetic process"/>
    <property type="evidence" value="ECO:0007669"/>
    <property type="project" value="UniProtKB-UniRule"/>
</dbReference>
<evidence type="ECO:0000256" key="7">
    <source>
        <dbReference type="HAMAP-Rule" id="MF_01931"/>
    </source>
</evidence>
<evidence type="ECO:0000256" key="10">
    <source>
        <dbReference type="PIRSR" id="PIRSR000485-2"/>
    </source>
</evidence>
<dbReference type="PROSITE" id="PS51278">
    <property type="entry name" value="GATASE_TYPE_2"/>
    <property type="match status" value="1"/>
</dbReference>
<keyword evidence="7 10" id="KW-0460">Magnesium</keyword>
<keyword evidence="7 11" id="KW-0408">Iron</keyword>
<dbReference type="CDD" id="cd00715">
    <property type="entry name" value="GPATase_N"/>
    <property type="match status" value="1"/>
</dbReference>
<dbReference type="InterPro" id="IPR017932">
    <property type="entry name" value="GATase_2_dom"/>
</dbReference>
<comment type="caution">
    <text evidence="14">The sequence shown here is derived from an EMBL/GenBank/DDBJ whole genome shotgun (WGS) entry which is preliminary data.</text>
</comment>
<reference evidence="14 15" key="1">
    <citation type="submission" date="2019-08" db="EMBL/GenBank/DDBJ databases">
        <title>In-depth cultivation of the pig gut microbiome towards novel bacterial diversity and tailored functional studies.</title>
        <authorList>
            <person name="Wylensek D."/>
            <person name="Hitch T.C.A."/>
            <person name="Clavel T."/>
        </authorList>
    </citation>
    <scope>NUCLEOTIDE SEQUENCE [LARGE SCALE GENOMIC DNA]</scope>
    <source>
        <strain evidence="14 15">Oil+RF-744-WCA-WT-11</strain>
    </source>
</reference>
<sequence>MPWSGYAPEHGRTKTRPGRRKPCLPHTEGHRLACPIPLFYNEPRVPGLFRRADRSACFLRGEGSLEERTNKKETGIFSTQELSDSPREECGVFGIYDFSGEEQVALTIYYGLLALQHRGQESCGIAVSDTDGPKGAVRSRRGMGLVNENFNAESLEGLKGNIGVGHVRYSTAGQSTIENAQPLVLNYIKGTLALAHNGNLVNAPELKRELARTGAIFQTTIDSEIIAYHVARARVDTTSVEEAVSRAMDKLKGAYSLVIMSPRKLIGARDPFGFRPLCIGKRGKAYILASETCALDAIGAEYVRDVEPGEIVTISPRFGIHSDRSHCIRSSKTARCVFEYIYFGRPDSEIDHVSVYNSRILAGKYLAMDSPVDADLVIGVPESGNIAALGFSMASGIPYGQGFYKNSYIGRTFIKPRQHARESAVQVKLNPLRPAVEGKRIVMVDDSIVRGTTSDRIVRMLRDAGATEVHMRVSSPPFLYPCYFGTDIPDREQLIAFGRDVEEIRSIIGADSLAYLSIDRLAELTGGLPICNGCFTGRYPVQPPTEDIRGSYDK</sequence>
<dbReference type="Pfam" id="PF13537">
    <property type="entry name" value="GATase_7"/>
    <property type="match status" value="1"/>
</dbReference>
<dbReference type="Proteomes" id="UP000481852">
    <property type="component" value="Unassembled WGS sequence"/>
</dbReference>
<dbReference type="UniPathway" id="UPA00074">
    <property type="reaction ID" value="UER00124"/>
</dbReference>
<feature type="binding site" evidence="7 11">
    <location>
        <position position="482"/>
    </location>
    <ligand>
        <name>[4Fe-4S] cluster</name>
        <dbReference type="ChEBI" id="CHEBI:49883"/>
    </ligand>
</feature>
<feature type="binding site" evidence="7 11">
    <location>
        <position position="336"/>
    </location>
    <ligand>
        <name>[4Fe-4S] cluster</name>
        <dbReference type="ChEBI" id="CHEBI:49883"/>
    </ligand>
</feature>
<feature type="domain" description="Glutamine amidotransferase type-2" evidence="13">
    <location>
        <begin position="90"/>
        <end position="317"/>
    </location>
</feature>
<organism evidence="14 15">
    <name type="scientific">Porcincola intestinalis</name>
    <dbReference type="NCBI Taxonomy" id="2606632"/>
    <lineage>
        <taxon>Bacteria</taxon>
        <taxon>Bacillati</taxon>
        <taxon>Bacillota</taxon>
        <taxon>Clostridia</taxon>
        <taxon>Lachnospirales</taxon>
        <taxon>Lachnospiraceae</taxon>
        <taxon>Porcincola</taxon>
    </lineage>
</organism>
<dbReference type="AlphaFoldDB" id="A0A6L5WZH8"/>
<keyword evidence="4 7" id="KW-0808">Transferase</keyword>
<gene>
    <name evidence="7" type="primary">purF</name>
    <name evidence="14" type="ORF">FYJ35_00270</name>
</gene>
<evidence type="ECO:0000256" key="9">
    <source>
        <dbReference type="PIRSR" id="PIRSR000485-1"/>
    </source>
</evidence>
<comment type="similarity">
    <text evidence="2 7 8">In the C-terminal section; belongs to the purine/pyrimidine phosphoribosyltransferase family.</text>
</comment>
<dbReference type="InterPro" id="IPR029055">
    <property type="entry name" value="Ntn_hydrolases_N"/>
</dbReference>
<evidence type="ECO:0000259" key="13">
    <source>
        <dbReference type="PROSITE" id="PS51278"/>
    </source>
</evidence>
<evidence type="ECO:0000313" key="14">
    <source>
        <dbReference type="EMBL" id="MSS13499.1"/>
    </source>
</evidence>
<feature type="binding site" evidence="7 11">
    <location>
        <position position="531"/>
    </location>
    <ligand>
        <name>[4Fe-4S] cluster</name>
        <dbReference type="ChEBI" id="CHEBI:49883"/>
    </ligand>
</feature>
<keyword evidence="15" id="KW-1185">Reference proteome</keyword>
<dbReference type="GO" id="GO:0006189">
    <property type="term" value="P:'de novo' IMP biosynthetic process"/>
    <property type="evidence" value="ECO:0007669"/>
    <property type="project" value="UniProtKB-UniRule"/>
</dbReference>
<proteinExistence type="inferred from homology"/>
<evidence type="ECO:0000256" key="4">
    <source>
        <dbReference type="ARBA" id="ARBA00022679"/>
    </source>
</evidence>
<feature type="binding site" evidence="7 10">
    <location>
        <position position="446"/>
    </location>
    <ligand>
        <name>Mg(2+)</name>
        <dbReference type="ChEBI" id="CHEBI:18420"/>
    </ligand>
</feature>
<feature type="binding site" evidence="7 10">
    <location>
        <position position="383"/>
    </location>
    <ligand>
        <name>Mg(2+)</name>
        <dbReference type="ChEBI" id="CHEBI:18420"/>
    </ligand>
</feature>
<dbReference type="HAMAP" id="MF_01931">
    <property type="entry name" value="PurF"/>
    <property type="match status" value="1"/>
</dbReference>
<keyword evidence="3 7" id="KW-0328">Glycosyltransferase</keyword>
<comment type="catalytic activity">
    <reaction evidence="7 8">
        <text>5-phospho-beta-D-ribosylamine + L-glutamate + diphosphate = 5-phospho-alpha-D-ribose 1-diphosphate + L-glutamine + H2O</text>
        <dbReference type="Rhea" id="RHEA:14905"/>
        <dbReference type="ChEBI" id="CHEBI:15377"/>
        <dbReference type="ChEBI" id="CHEBI:29985"/>
        <dbReference type="ChEBI" id="CHEBI:33019"/>
        <dbReference type="ChEBI" id="CHEBI:58017"/>
        <dbReference type="ChEBI" id="CHEBI:58359"/>
        <dbReference type="ChEBI" id="CHEBI:58681"/>
        <dbReference type="EC" id="2.4.2.14"/>
    </reaction>
</comment>
<accession>A0A6L5WZH8</accession>